<protein>
    <submittedName>
        <fullName evidence="2">Uncharacterized protein</fullName>
    </submittedName>
</protein>
<organism evidence="2 3">
    <name type="scientific">Corchorus capsularis</name>
    <name type="common">Jute</name>
    <dbReference type="NCBI Taxonomy" id="210143"/>
    <lineage>
        <taxon>Eukaryota</taxon>
        <taxon>Viridiplantae</taxon>
        <taxon>Streptophyta</taxon>
        <taxon>Embryophyta</taxon>
        <taxon>Tracheophyta</taxon>
        <taxon>Spermatophyta</taxon>
        <taxon>Magnoliopsida</taxon>
        <taxon>eudicotyledons</taxon>
        <taxon>Gunneridae</taxon>
        <taxon>Pentapetalae</taxon>
        <taxon>rosids</taxon>
        <taxon>malvids</taxon>
        <taxon>Malvales</taxon>
        <taxon>Malvaceae</taxon>
        <taxon>Grewioideae</taxon>
        <taxon>Apeibeae</taxon>
        <taxon>Corchorus</taxon>
    </lineage>
</organism>
<feature type="region of interest" description="Disordered" evidence="1">
    <location>
        <begin position="1"/>
        <end position="22"/>
    </location>
</feature>
<evidence type="ECO:0000256" key="1">
    <source>
        <dbReference type="SAM" id="MobiDB-lite"/>
    </source>
</evidence>
<sequence>RNQVKELPQMAERSKEPQRQKQYSMKIAAVMMTPTMKRVAKVAEDE</sequence>
<reference evidence="2 3" key="1">
    <citation type="submission" date="2013-09" db="EMBL/GenBank/DDBJ databases">
        <title>Corchorus capsularis genome sequencing.</title>
        <authorList>
            <person name="Alam M."/>
            <person name="Haque M.S."/>
            <person name="Islam M.S."/>
            <person name="Emdad E.M."/>
            <person name="Islam M.M."/>
            <person name="Ahmed B."/>
            <person name="Halim A."/>
            <person name="Hossen Q.M.M."/>
            <person name="Hossain M.Z."/>
            <person name="Ahmed R."/>
            <person name="Khan M.M."/>
            <person name="Islam R."/>
            <person name="Rashid M.M."/>
            <person name="Khan S.A."/>
            <person name="Rahman M.S."/>
            <person name="Alam M."/>
        </authorList>
    </citation>
    <scope>NUCLEOTIDE SEQUENCE [LARGE SCALE GENOMIC DNA]</scope>
    <source>
        <strain evidence="3">cv. CVL-1</strain>
        <tissue evidence="2">Whole seedling</tissue>
    </source>
</reference>
<gene>
    <name evidence="2" type="ORF">CCACVL1_02710</name>
</gene>
<keyword evidence="3" id="KW-1185">Reference proteome</keyword>
<evidence type="ECO:0000313" key="2">
    <source>
        <dbReference type="EMBL" id="OMP02758.1"/>
    </source>
</evidence>
<proteinExistence type="predicted"/>
<accession>A0A1R3K6Z4</accession>
<feature type="non-terminal residue" evidence="2">
    <location>
        <position position="1"/>
    </location>
</feature>
<evidence type="ECO:0000313" key="3">
    <source>
        <dbReference type="Proteomes" id="UP000188268"/>
    </source>
</evidence>
<dbReference type="Gramene" id="OMP02758">
    <property type="protein sequence ID" value="OMP02758"/>
    <property type="gene ID" value="CCACVL1_02710"/>
</dbReference>
<name>A0A1R3K6Z4_COCAP</name>
<dbReference type="Proteomes" id="UP000188268">
    <property type="component" value="Unassembled WGS sequence"/>
</dbReference>
<dbReference type="EMBL" id="AWWV01006170">
    <property type="protein sequence ID" value="OMP02758.1"/>
    <property type="molecule type" value="Genomic_DNA"/>
</dbReference>
<comment type="caution">
    <text evidence="2">The sequence shown here is derived from an EMBL/GenBank/DDBJ whole genome shotgun (WGS) entry which is preliminary data.</text>
</comment>
<dbReference type="AlphaFoldDB" id="A0A1R3K6Z4"/>